<evidence type="ECO:0000256" key="1">
    <source>
        <dbReference type="SAM" id="SignalP"/>
    </source>
</evidence>
<dbReference type="AlphaFoldDB" id="A0A1C6JVV2"/>
<sequence length="113" mass="12060">MKRFLALLCAVGMLLVVVVPAAAESYSASVNGTSAYTRLTDGSYGAATVSGSNSPQSGKMRYYGYSTNNGYTDTGTAWAGENFSRYYQGSGQWRAHAERNANYPVYGIVTITA</sequence>
<keyword evidence="1" id="KW-0732">Signal</keyword>
<gene>
    <name evidence="2" type="ORF">SAMEA3545359_02339</name>
</gene>
<proteinExistence type="predicted"/>
<dbReference type="EMBL" id="FMHG01000002">
    <property type="protein sequence ID" value="SCJ86252.1"/>
    <property type="molecule type" value="Genomic_DNA"/>
</dbReference>
<name>A0A1C6JVV2_9FIRM</name>
<reference evidence="2" key="1">
    <citation type="submission" date="2015-09" db="EMBL/GenBank/DDBJ databases">
        <authorList>
            <consortium name="Pathogen Informatics"/>
        </authorList>
    </citation>
    <scope>NUCLEOTIDE SEQUENCE</scope>
    <source>
        <strain evidence="2">2789STDY5834896</strain>
    </source>
</reference>
<protein>
    <recommendedName>
        <fullName evidence="3">Lactococcin 972 family bacteriocin</fullName>
    </recommendedName>
</protein>
<accession>A0A1C6JVV2</accession>
<evidence type="ECO:0008006" key="3">
    <source>
        <dbReference type="Google" id="ProtNLM"/>
    </source>
</evidence>
<organism evidence="2">
    <name type="scientific">uncultured Anaerotruncus sp</name>
    <dbReference type="NCBI Taxonomy" id="905011"/>
    <lineage>
        <taxon>Bacteria</taxon>
        <taxon>Bacillati</taxon>
        <taxon>Bacillota</taxon>
        <taxon>Clostridia</taxon>
        <taxon>Eubacteriales</taxon>
        <taxon>Oscillospiraceae</taxon>
        <taxon>Anaerotruncus</taxon>
        <taxon>environmental samples</taxon>
    </lineage>
</organism>
<feature type="chain" id="PRO_5008738138" description="Lactococcin 972 family bacteriocin" evidence="1">
    <location>
        <begin position="24"/>
        <end position="113"/>
    </location>
</feature>
<feature type="signal peptide" evidence="1">
    <location>
        <begin position="1"/>
        <end position="23"/>
    </location>
</feature>
<evidence type="ECO:0000313" key="2">
    <source>
        <dbReference type="EMBL" id="SCJ86252.1"/>
    </source>
</evidence>